<feature type="non-terminal residue" evidence="1">
    <location>
        <position position="257"/>
    </location>
</feature>
<dbReference type="EMBL" id="BART01011797">
    <property type="protein sequence ID" value="GAG88913.1"/>
    <property type="molecule type" value="Genomic_DNA"/>
</dbReference>
<sequence>MGNGSIENYECGLVETGTRQVEDWKDLGEGVLSKGEITIGIFTDVKEGDYVEWIPTLFGERIIEWASFVGMTLGERYNTDFGNTEDTLNDGQFVAETFEVGVTGPATSFTIQGVSLFIRKLNGPPDLQVHICNVNATDAPDSGSCLSSNTTMAVSQIPAATGWINVSMPETTLSLGGIYALILNTTAGGVDKFLTNSNHTGANYTGGSMWYSYDTGVAWDNLTYDLKFELRGISTIVAEVNVTLLSPANIATISSSV</sequence>
<name>X1BXL0_9ZZZZ</name>
<evidence type="ECO:0000313" key="1">
    <source>
        <dbReference type="EMBL" id="GAG88913.1"/>
    </source>
</evidence>
<dbReference type="AlphaFoldDB" id="X1BXL0"/>
<proteinExistence type="predicted"/>
<accession>X1BXL0</accession>
<organism evidence="1">
    <name type="scientific">marine sediment metagenome</name>
    <dbReference type="NCBI Taxonomy" id="412755"/>
    <lineage>
        <taxon>unclassified sequences</taxon>
        <taxon>metagenomes</taxon>
        <taxon>ecological metagenomes</taxon>
    </lineage>
</organism>
<gene>
    <name evidence="1" type="ORF">S01H4_24933</name>
</gene>
<protein>
    <submittedName>
        <fullName evidence="1">Uncharacterized protein</fullName>
    </submittedName>
</protein>
<reference evidence="1" key="1">
    <citation type="journal article" date="2014" name="Front. Microbiol.">
        <title>High frequency of phylogenetically diverse reductive dehalogenase-homologous genes in deep subseafloor sedimentary metagenomes.</title>
        <authorList>
            <person name="Kawai M."/>
            <person name="Futagami T."/>
            <person name="Toyoda A."/>
            <person name="Takaki Y."/>
            <person name="Nishi S."/>
            <person name="Hori S."/>
            <person name="Arai W."/>
            <person name="Tsubouchi T."/>
            <person name="Morono Y."/>
            <person name="Uchiyama I."/>
            <person name="Ito T."/>
            <person name="Fujiyama A."/>
            <person name="Inagaki F."/>
            <person name="Takami H."/>
        </authorList>
    </citation>
    <scope>NUCLEOTIDE SEQUENCE</scope>
    <source>
        <strain evidence="1">Expedition CK06-06</strain>
    </source>
</reference>
<comment type="caution">
    <text evidence="1">The sequence shown here is derived from an EMBL/GenBank/DDBJ whole genome shotgun (WGS) entry which is preliminary data.</text>
</comment>